<evidence type="ECO:0000313" key="3">
    <source>
        <dbReference type="EMBL" id="CEM06258.1"/>
    </source>
</evidence>
<dbReference type="EMBL" id="CDMZ01000083">
    <property type="protein sequence ID" value="CEM06258.1"/>
    <property type="molecule type" value="Genomic_DNA"/>
</dbReference>
<sequence>MLLILSLVLCALLLVGVAVYVYWQQQRNRKRDRPKDGEAQIIYEVVDARPCFSVREIQLQLQPDEVAANLHRMELSQEEKFNGTEFSCSTDMRTNSSGGSVHLPANRTVTGSAHSDSVNSSDEPARMVDHVCKIDEETLRLPQFSSSPLGAASGSAWIYNSHRESTHDLTGPGMSRKAHGRFHPHRSDLSEVSEDEDEDGGFSDDNLSAMEDGSGWNHRYYEEVAGYPCSHAAGITWGTEGQFRVAYEESTTFGNALQELQCKDGI</sequence>
<gene>
    <name evidence="3" type="ORF">Cvel_14865</name>
</gene>
<reference evidence="3" key="1">
    <citation type="submission" date="2014-11" db="EMBL/GenBank/DDBJ databases">
        <authorList>
            <person name="Otto D Thomas"/>
            <person name="Naeem Raeece"/>
        </authorList>
    </citation>
    <scope>NUCLEOTIDE SEQUENCE</scope>
</reference>
<feature type="chain" id="PRO_5005188216" evidence="2">
    <location>
        <begin position="19"/>
        <end position="266"/>
    </location>
</feature>
<dbReference type="VEuPathDB" id="CryptoDB:Cvel_14865"/>
<feature type="compositionally biased region" description="Acidic residues" evidence="1">
    <location>
        <begin position="191"/>
        <end position="202"/>
    </location>
</feature>
<organism evidence="3">
    <name type="scientific">Chromera velia CCMP2878</name>
    <dbReference type="NCBI Taxonomy" id="1169474"/>
    <lineage>
        <taxon>Eukaryota</taxon>
        <taxon>Sar</taxon>
        <taxon>Alveolata</taxon>
        <taxon>Colpodellida</taxon>
        <taxon>Chromeraceae</taxon>
        <taxon>Chromera</taxon>
    </lineage>
</organism>
<proteinExistence type="predicted"/>
<feature type="signal peptide" evidence="2">
    <location>
        <begin position="1"/>
        <end position="18"/>
    </location>
</feature>
<keyword evidence="2" id="KW-0732">Signal</keyword>
<name>A0A0G4F348_9ALVE</name>
<feature type="compositionally biased region" description="Polar residues" evidence="1">
    <location>
        <begin position="107"/>
        <end position="122"/>
    </location>
</feature>
<evidence type="ECO:0000256" key="1">
    <source>
        <dbReference type="SAM" id="MobiDB-lite"/>
    </source>
</evidence>
<feature type="region of interest" description="Disordered" evidence="1">
    <location>
        <begin position="168"/>
        <end position="206"/>
    </location>
</feature>
<protein>
    <submittedName>
        <fullName evidence="3">Uncharacterized protein</fullName>
    </submittedName>
</protein>
<evidence type="ECO:0000256" key="2">
    <source>
        <dbReference type="SAM" id="SignalP"/>
    </source>
</evidence>
<accession>A0A0G4F348</accession>
<feature type="region of interest" description="Disordered" evidence="1">
    <location>
        <begin position="92"/>
        <end position="123"/>
    </location>
</feature>
<dbReference type="AlphaFoldDB" id="A0A0G4F348"/>